<feature type="region of interest" description="Disordered" evidence="1">
    <location>
        <begin position="522"/>
        <end position="557"/>
    </location>
</feature>
<name>A0A811BN58_9VIRU</name>
<evidence type="ECO:0000313" key="3">
    <source>
        <dbReference type="Proteomes" id="UP001253637"/>
    </source>
</evidence>
<feature type="compositionally biased region" description="Low complexity" evidence="1">
    <location>
        <begin position="286"/>
        <end position="297"/>
    </location>
</feature>
<feature type="compositionally biased region" description="Acidic residues" evidence="1">
    <location>
        <begin position="239"/>
        <end position="268"/>
    </location>
</feature>
<proteinExistence type="predicted"/>
<feature type="compositionally biased region" description="Acidic residues" evidence="1">
    <location>
        <begin position="209"/>
        <end position="229"/>
    </location>
</feature>
<feature type="compositionally biased region" description="Basic and acidic residues" evidence="1">
    <location>
        <begin position="575"/>
        <end position="602"/>
    </location>
</feature>
<feature type="region of interest" description="Disordered" evidence="1">
    <location>
        <begin position="571"/>
        <end position="648"/>
    </location>
</feature>
<dbReference type="Proteomes" id="UP001253637">
    <property type="component" value="Segment"/>
</dbReference>
<feature type="compositionally biased region" description="Acidic residues" evidence="1">
    <location>
        <begin position="371"/>
        <end position="386"/>
    </location>
</feature>
<evidence type="ECO:0000313" key="2">
    <source>
        <dbReference type="EMBL" id="BCU03464.1"/>
    </source>
</evidence>
<dbReference type="EMBL" id="LC625835">
    <property type="protein sequence ID" value="BCU03464.1"/>
    <property type="molecule type" value="Genomic_DNA"/>
</dbReference>
<organism evidence="2 3">
    <name type="scientific">Pandoravirus japonicus</name>
    <dbReference type="NCBI Taxonomy" id="2823154"/>
    <lineage>
        <taxon>Viruses</taxon>
        <taxon>Pandoravirus</taxon>
    </lineage>
</organism>
<accession>A0A811BN58</accession>
<evidence type="ECO:0000256" key="1">
    <source>
        <dbReference type="SAM" id="MobiDB-lite"/>
    </source>
</evidence>
<protein>
    <recommendedName>
        <fullName evidence="4">Ankyrin repeat domain containing protein</fullName>
    </recommendedName>
</protein>
<feature type="compositionally biased region" description="Acidic residues" evidence="1">
    <location>
        <begin position="320"/>
        <end position="331"/>
    </location>
</feature>
<sequence>MARGGDAAPPTDASGDGEHASLTDALPTEMVCRIVSLFRARPGDWMALLLTSRAMAAACRATLDPASDRVHCGAGGAGPTLAARLVDRYAKDVPGVLDAYRCANASALLVEACRAGDLALTRTLLDGRDRWRVDVSYRHNRALLECVRLNSAIGVQMLLATGRADPVDHPGAAHLGRCALHQEPACRRPDHPALCDACARGQPGGAWSDSDDDDDDDDDDDHVNDDGDGPNEGHRGTYLDDDYDDDPLADTDEDDDDMEDENVDDDDGRDPLTVNRESADGDDVRAAPVGPGHAPVAMMPTAHSHDGDGDFEVDYGALFDGEDDGGDDDRDYEPHASVYANLVDDDDDDIYESRGSHHNRGHDPSRGGDDGDKDEDDDGPESDDDKEVAGAGLWTGDRDDFNTAVGVRDDDDGDWGDGPHHEAVAWEGAADPATAPAHILPAGSGGGHALAVRRADLARCVCRRGMTFAIVWVDDEGREIGGRAQGPASEPLWFLVCEDPTALVADGPLSFLTAHAHPPSRPPVPLWHGDDRLNADSADDASADGKNDHNGSGGGHAVVGRAIDMFVMDQGTTGDRNRDANLDNNGHDEGGEDRAERIDQTEGRSPGSSAPLGDRAVSPVAFHGDDDRGDNDDDDGKNNGDASTTHYREHGVERTATAFEPHAAAATAPGGVAVVEGQAALWIDGSGRVTARIPCTCASDGRPFYTQSMQRWCPLFWAALMSVGVLGQLLGHVGAATVADRPGSGVERRWACRPGDVLMLAVAQMVVFSSVSHMASLSDLHAAALDLMLRAGAIDLAAHGDFLVAFAADRGCSEIIEMLVEYGGGTKGLIDVTAHDDLALRRALWRYVRLYRPASGAGARLEPEERSSRMCLYAAVLVALASAAGLDTGGMDPTDALMEPLDPGFVRALARRVYPGMTANEIGRLRLPPLRPHYPPPFTPPL</sequence>
<reference evidence="2" key="1">
    <citation type="submission" date="2021-04" db="EMBL/GenBank/DDBJ databases">
        <title>Draft Genome Sequence of Pandoravirus japonicus, Isolated from the Sabaishi River of Niigata, Japan.</title>
        <authorList>
            <person name="Hosokawa N."/>
            <person name="Takahashi H."/>
            <person name="Aoki K."/>
            <person name="Takemura M."/>
        </authorList>
    </citation>
    <scope>NUCLEOTIDE SEQUENCE</scope>
</reference>
<feature type="region of interest" description="Disordered" evidence="1">
    <location>
        <begin position="202"/>
        <end position="420"/>
    </location>
</feature>
<evidence type="ECO:0008006" key="4">
    <source>
        <dbReference type="Google" id="ProtNLM"/>
    </source>
</evidence>
<feature type="region of interest" description="Disordered" evidence="1">
    <location>
        <begin position="1"/>
        <end position="21"/>
    </location>
</feature>
<feature type="compositionally biased region" description="Basic and acidic residues" evidence="1">
    <location>
        <begin position="351"/>
        <end position="370"/>
    </location>
</feature>